<organism evidence="1 2">
    <name type="scientific">Pythium oligandrum</name>
    <name type="common">Mycoparasitic fungus</name>
    <dbReference type="NCBI Taxonomy" id="41045"/>
    <lineage>
        <taxon>Eukaryota</taxon>
        <taxon>Sar</taxon>
        <taxon>Stramenopiles</taxon>
        <taxon>Oomycota</taxon>
        <taxon>Peronosporomycetes</taxon>
        <taxon>Pythiales</taxon>
        <taxon>Pythiaceae</taxon>
        <taxon>Pythium</taxon>
    </lineage>
</organism>
<comment type="caution">
    <text evidence="1">The sequence shown here is derived from an EMBL/GenBank/DDBJ whole genome shotgun (WGS) entry which is preliminary data.</text>
</comment>
<accession>A0A8K1FET8</accession>
<protein>
    <submittedName>
        <fullName evidence="1">Uncharacterized protein</fullName>
    </submittedName>
</protein>
<name>A0A8K1FET8_PYTOL</name>
<sequence>MSIPVTTELPVNQATTQATKTFDSMEPMAILMENKQPESDYFEVILDTLKYLFPALKSYLSWDEELANINTVFPELGC</sequence>
<dbReference type="EMBL" id="SPLM01000112">
    <property type="protein sequence ID" value="TMW58289.1"/>
    <property type="molecule type" value="Genomic_DNA"/>
</dbReference>
<dbReference type="AlphaFoldDB" id="A0A8K1FET8"/>
<keyword evidence="2" id="KW-1185">Reference proteome</keyword>
<evidence type="ECO:0000313" key="1">
    <source>
        <dbReference type="EMBL" id="TMW58289.1"/>
    </source>
</evidence>
<gene>
    <name evidence="1" type="ORF">Poli38472_011877</name>
</gene>
<evidence type="ECO:0000313" key="2">
    <source>
        <dbReference type="Proteomes" id="UP000794436"/>
    </source>
</evidence>
<reference evidence="1" key="1">
    <citation type="submission" date="2019-03" db="EMBL/GenBank/DDBJ databases">
        <title>Long read genome sequence of the mycoparasitic Pythium oligandrum ATCC 38472 isolated from sugarbeet rhizosphere.</title>
        <authorList>
            <person name="Gaulin E."/>
        </authorList>
    </citation>
    <scope>NUCLEOTIDE SEQUENCE</scope>
    <source>
        <strain evidence="1">ATCC 38472_TT</strain>
    </source>
</reference>
<dbReference type="Proteomes" id="UP000794436">
    <property type="component" value="Unassembled WGS sequence"/>
</dbReference>
<proteinExistence type="predicted"/>